<evidence type="ECO:0008006" key="4">
    <source>
        <dbReference type="Google" id="ProtNLM"/>
    </source>
</evidence>
<dbReference type="AlphaFoldDB" id="A0A6A2WD62"/>
<keyword evidence="3" id="KW-1185">Reference proteome</keyword>
<evidence type="ECO:0000313" key="3">
    <source>
        <dbReference type="Proteomes" id="UP000440041"/>
    </source>
</evidence>
<name>A0A6A2WD62_9BIFI</name>
<sequence>MDGYLAVPVRQLSQEVWIAMVSCGGCVIGCAGAGLLLRRCSGDPEMCSYLAVAVRSGFRESVDACLSGGCCWAVVVWSVDFVAVV</sequence>
<feature type="transmembrane region" description="Helical" evidence="1">
    <location>
        <begin position="16"/>
        <end position="37"/>
    </location>
</feature>
<gene>
    <name evidence="2" type="ORF">DSM100238_1302</name>
</gene>
<keyword evidence="1" id="KW-0812">Transmembrane</keyword>
<accession>A0A6A2WD62</accession>
<proteinExistence type="predicted"/>
<evidence type="ECO:0000313" key="2">
    <source>
        <dbReference type="EMBL" id="KAB8297417.1"/>
    </source>
</evidence>
<evidence type="ECO:0000256" key="1">
    <source>
        <dbReference type="SAM" id="Phobius"/>
    </source>
</evidence>
<organism evidence="2 3">
    <name type="scientific">Bifidobacterium apri</name>
    <dbReference type="NCBI Taxonomy" id="1769423"/>
    <lineage>
        <taxon>Bacteria</taxon>
        <taxon>Bacillati</taxon>
        <taxon>Actinomycetota</taxon>
        <taxon>Actinomycetes</taxon>
        <taxon>Bifidobacteriales</taxon>
        <taxon>Bifidobacteriaceae</taxon>
        <taxon>Bifidobacterium</taxon>
    </lineage>
</organism>
<comment type="caution">
    <text evidence="2">The sequence shown here is derived from an EMBL/GenBank/DDBJ whole genome shotgun (WGS) entry which is preliminary data.</text>
</comment>
<reference evidence="2 3" key="1">
    <citation type="submission" date="2019-09" db="EMBL/GenBank/DDBJ databases">
        <title>Characterization of the phylogenetic diversity of two novel species belonging to the genus Bifidobacterium: Bifidobacterium cebidarum sp. nov. and Bifidobacterium leontopitheci sp. nov.</title>
        <authorList>
            <person name="Lugli G.A."/>
            <person name="Duranti S."/>
            <person name="Milani C."/>
            <person name="Turroni F."/>
            <person name="Ventura M."/>
        </authorList>
    </citation>
    <scope>NUCLEOTIDE SEQUENCE [LARGE SCALE GENOMIC DNA]</scope>
    <source>
        <strain evidence="2 3">DSM 100238</strain>
    </source>
</reference>
<keyword evidence="1" id="KW-1133">Transmembrane helix</keyword>
<protein>
    <recommendedName>
        <fullName evidence="4">Transmembrane protein</fullName>
    </recommendedName>
</protein>
<keyword evidence="1" id="KW-0472">Membrane</keyword>
<dbReference type="Proteomes" id="UP000440041">
    <property type="component" value="Unassembled WGS sequence"/>
</dbReference>
<dbReference type="EMBL" id="WBSO01000010">
    <property type="protein sequence ID" value="KAB8297417.1"/>
    <property type="molecule type" value="Genomic_DNA"/>
</dbReference>